<proteinExistence type="predicted"/>
<dbReference type="AlphaFoldDB" id="A0A4C1VCT5"/>
<protein>
    <submittedName>
        <fullName evidence="1">Uncharacterized protein</fullName>
    </submittedName>
</protein>
<gene>
    <name evidence="1" type="ORF">EVAR_96951_1</name>
</gene>
<sequence length="96" mass="10773">MSNGGAAFARPATLCACAFSVDLAHNERRRKHGLTAETGDVSLYRKVCARFSFVHILRSGLQKVCTDRVTQSIYARSSYMPFKESFIFPTYNECGR</sequence>
<accession>A0A4C1VCT5</accession>
<comment type="caution">
    <text evidence="1">The sequence shown here is derived from an EMBL/GenBank/DDBJ whole genome shotgun (WGS) entry which is preliminary data.</text>
</comment>
<dbReference type="Proteomes" id="UP000299102">
    <property type="component" value="Unassembled WGS sequence"/>
</dbReference>
<dbReference type="EMBL" id="BGZK01000326">
    <property type="protein sequence ID" value="GBP36958.1"/>
    <property type="molecule type" value="Genomic_DNA"/>
</dbReference>
<organism evidence="1 2">
    <name type="scientific">Eumeta variegata</name>
    <name type="common">Bagworm moth</name>
    <name type="synonym">Eumeta japonica</name>
    <dbReference type="NCBI Taxonomy" id="151549"/>
    <lineage>
        <taxon>Eukaryota</taxon>
        <taxon>Metazoa</taxon>
        <taxon>Ecdysozoa</taxon>
        <taxon>Arthropoda</taxon>
        <taxon>Hexapoda</taxon>
        <taxon>Insecta</taxon>
        <taxon>Pterygota</taxon>
        <taxon>Neoptera</taxon>
        <taxon>Endopterygota</taxon>
        <taxon>Lepidoptera</taxon>
        <taxon>Glossata</taxon>
        <taxon>Ditrysia</taxon>
        <taxon>Tineoidea</taxon>
        <taxon>Psychidae</taxon>
        <taxon>Oiketicinae</taxon>
        <taxon>Eumeta</taxon>
    </lineage>
</organism>
<evidence type="ECO:0000313" key="1">
    <source>
        <dbReference type="EMBL" id="GBP36958.1"/>
    </source>
</evidence>
<reference evidence="1 2" key="1">
    <citation type="journal article" date="2019" name="Commun. Biol.">
        <title>The bagworm genome reveals a unique fibroin gene that provides high tensile strength.</title>
        <authorList>
            <person name="Kono N."/>
            <person name="Nakamura H."/>
            <person name="Ohtoshi R."/>
            <person name="Tomita M."/>
            <person name="Numata K."/>
            <person name="Arakawa K."/>
        </authorList>
    </citation>
    <scope>NUCLEOTIDE SEQUENCE [LARGE SCALE GENOMIC DNA]</scope>
</reference>
<keyword evidence="2" id="KW-1185">Reference proteome</keyword>
<name>A0A4C1VCT5_EUMVA</name>
<evidence type="ECO:0000313" key="2">
    <source>
        <dbReference type="Proteomes" id="UP000299102"/>
    </source>
</evidence>